<name>A0ABR4D9F9_9PEZI</name>
<dbReference type="PANTHER" id="PTHR40130">
    <property type="entry name" value="EXPRESSED PROTEIN"/>
    <property type="match status" value="1"/>
</dbReference>
<dbReference type="RefSeq" id="XP_070865687.1">
    <property type="nucleotide sequence ID" value="XM_071010704.1"/>
</dbReference>
<feature type="compositionally biased region" description="Pro residues" evidence="1">
    <location>
        <begin position="124"/>
        <end position="134"/>
    </location>
</feature>
<dbReference type="SUPFAM" id="SSF140361">
    <property type="entry name" value="MIT domain-like"/>
    <property type="match status" value="1"/>
</dbReference>
<gene>
    <name evidence="2" type="ORF">VTJ83DRAFT_4237</name>
</gene>
<evidence type="ECO:0000313" key="2">
    <source>
        <dbReference type="EMBL" id="KAL2266960.1"/>
    </source>
</evidence>
<proteinExistence type="predicted"/>
<sequence>MDSSPLVKAHDHARAAAKATQAAETTVAVNEHTQAAGEFANASKTTTCHEALRTLALLEQHHRRLSELLKLPVRQPVPATADDASDEDKESQRANELATSASSASQKEPAAAAAAAAAPKTANKPPPALSPPRYPSRNLSSSIASNLASARGIRARYTTAQPLTSVSSDQAPGSLEVRPRGDSAKAKSADPRKPSWVPPAIREDSVDEPEPRKPEPASSPASDDGFSRFYSAFGGLISRLSAPLAFAGLPLAAEEPAPAPAPTSASASAPTPIPPAPAEPKRSRPKITPPTAAEPDLSKIYSRATLRALKRDHAASDSFYVVPPSGHTASYASILNHDTKEQRRQASESQHGSVGGDDDDDDADFVDARELPSPASPTKAARRGGASRKPPRTEAELRNALEELRLENASLKDVLDRVSKRLHAFELNSQSSHLALAQSLRLQTPGSPTASSTVAGGAPAGDEALRRRNRELEEQLAEMARRMEALESDNLKLQLTVEKYRDRWEKLKAGAKARRQQNQEAEGAKR</sequence>
<feature type="compositionally biased region" description="Basic residues" evidence="1">
    <location>
        <begin position="380"/>
        <end position="390"/>
    </location>
</feature>
<feature type="compositionally biased region" description="Low complexity" evidence="1">
    <location>
        <begin position="254"/>
        <end position="270"/>
    </location>
</feature>
<reference evidence="2 3" key="1">
    <citation type="journal article" date="2024" name="Commun. Biol.">
        <title>Comparative genomic analysis of thermophilic fungi reveals convergent evolutionary adaptations and gene losses.</title>
        <authorList>
            <person name="Steindorff A.S."/>
            <person name="Aguilar-Pontes M.V."/>
            <person name="Robinson A.J."/>
            <person name="Andreopoulos B."/>
            <person name="LaButti K."/>
            <person name="Kuo A."/>
            <person name="Mondo S."/>
            <person name="Riley R."/>
            <person name="Otillar R."/>
            <person name="Haridas S."/>
            <person name="Lipzen A."/>
            <person name="Grimwood J."/>
            <person name="Schmutz J."/>
            <person name="Clum A."/>
            <person name="Reid I.D."/>
            <person name="Moisan M.C."/>
            <person name="Butler G."/>
            <person name="Nguyen T.T.M."/>
            <person name="Dewar K."/>
            <person name="Conant G."/>
            <person name="Drula E."/>
            <person name="Henrissat B."/>
            <person name="Hansel C."/>
            <person name="Singer S."/>
            <person name="Hutchinson M.I."/>
            <person name="de Vries R.P."/>
            <person name="Natvig D.O."/>
            <person name="Powell A.J."/>
            <person name="Tsang A."/>
            <person name="Grigoriev I.V."/>
        </authorList>
    </citation>
    <scope>NUCLEOTIDE SEQUENCE [LARGE SCALE GENOMIC DNA]</scope>
    <source>
        <strain evidence="2 3">ATCC 22073</strain>
    </source>
</reference>
<evidence type="ECO:0000256" key="1">
    <source>
        <dbReference type="SAM" id="MobiDB-lite"/>
    </source>
</evidence>
<dbReference type="PANTHER" id="PTHR40130:SF1">
    <property type="entry name" value="SPINDLE POLE BODY-ASSOCIATED PROTEIN CUT12 DOMAIN-CONTAINING PROTEIN"/>
    <property type="match status" value="1"/>
</dbReference>
<feature type="compositionally biased region" description="Polar residues" evidence="1">
    <location>
        <begin position="444"/>
        <end position="454"/>
    </location>
</feature>
<dbReference type="Gene3D" id="1.20.58.80">
    <property type="entry name" value="Phosphotransferase system, lactose/cellobiose-type IIA subunit"/>
    <property type="match status" value="1"/>
</dbReference>
<feature type="compositionally biased region" description="Acidic residues" evidence="1">
    <location>
        <begin position="356"/>
        <end position="365"/>
    </location>
</feature>
<feature type="region of interest" description="Disordered" evidence="1">
    <location>
        <begin position="161"/>
        <end position="225"/>
    </location>
</feature>
<feature type="region of interest" description="Disordered" evidence="1">
    <location>
        <begin position="438"/>
        <end position="468"/>
    </location>
</feature>
<feature type="region of interest" description="Disordered" evidence="1">
    <location>
        <begin position="76"/>
        <end position="140"/>
    </location>
</feature>
<dbReference type="EMBL" id="JAZGUE010000004">
    <property type="protein sequence ID" value="KAL2266960.1"/>
    <property type="molecule type" value="Genomic_DNA"/>
</dbReference>
<dbReference type="GeneID" id="98125348"/>
<feature type="compositionally biased region" description="Basic and acidic residues" evidence="1">
    <location>
        <begin position="337"/>
        <end position="346"/>
    </location>
</feature>
<organism evidence="2 3">
    <name type="scientific">Remersonia thermophila</name>
    <dbReference type="NCBI Taxonomy" id="72144"/>
    <lineage>
        <taxon>Eukaryota</taxon>
        <taxon>Fungi</taxon>
        <taxon>Dikarya</taxon>
        <taxon>Ascomycota</taxon>
        <taxon>Pezizomycotina</taxon>
        <taxon>Sordariomycetes</taxon>
        <taxon>Sordariomycetidae</taxon>
        <taxon>Sordariales</taxon>
        <taxon>Sordariales incertae sedis</taxon>
        <taxon>Remersonia</taxon>
    </lineage>
</organism>
<feature type="compositionally biased region" description="Low complexity" evidence="1">
    <location>
        <begin position="100"/>
        <end position="123"/>
    </location>
</feature>
<feature type="region of interest" description="Disordered" evidence="1">
    <location>
        <begin position="330"/>
        <end position="396"/>
    </location>
</feature>
<keyword evidence="3" id="KW-1185">Reference proteome</keyword>
<feature type="compositionally biased region" description="Polar residues" evidence="1">
    <location>
        <begin position="161"/>
        <end position="171"/>
    </location>
</feature>
<protein>
    <submittedName>
        <fullName evidence="2">Uncharacterized protein</fullName>
    </submittedName>
</protein>
<feature type="compositionally biased region" description="Basic and acidic residues" evidence="1">
    <location>
        <begin position="201"/>
        <end position="215"/>
    </location>
</feature>
<feature type="region of interest" description="Disordered" evidence="1">
    <location>
        <begin position="254"/>
        <end position="300"/>
    </location>
</feature>
<dbReference type="Proteomes" id="UP001600064">
    <property type="component" value="Unassembled WGS sequence"/>
</dbReference>
<accession>A0ABR4D9F9</accession>
<comment type="caution">
    <text evidence="2">The sequence shown here is derived from an EMBL/GenBank/DDBJ whole genome shotgun (WGS) entry which is preliminary data.</text>
</comment>
<evidence type="ECO:0000313" key="3">
    <source>
        <dbReference type="Proteomes" id="UP001600064"/>
    </source>
</evidence>
<feature type="compositionally biased region" description="Basic and acidic residues" evidence="1">
    <location>
        <begin position="177"/>
        <end position="193"/>
    </location>
</feature>